<proteinExistence type="predicted"/>
<accession>A0A2P6U1G7</accession>
<evidence type="ECO:0000313" key="4">
    <source>
        <dbReference type="Proteomes" id="UP000239899"/>
    </source>
</evidence>
<keyword evidence="1" id="KW-0732">Signal</keyword>
<evidence type="ECO:0000259" key="2">
    <source>
        <dbReference type="Pfam" id="PF13883"/>
    </source>
</evidence>
<dbReference type="Gene3D" id="2.30.110.10">
    <property type="entry name" value="Electron Transport, Fmn-binding Protein, Chain A"/>
    <property type="match status" value="1"/>
</dbReference>
<dbReference type="PANTHER" id="PTHR13343">
    <property type="entry name" value="CREG1 PROTEIN"/>
    <property type="match status" value="1"/>
</dbReference>
<dbReference type="AlphaFoldDB" id="A0A2P6U1G7"/>
<dbReference type="Proteomes" id="UP000239899">
    <property type="component" value="Unassembled WGS sequence"/>
</dbReference>
<sequence>MALLINTRLAVLLLAMALSAAAATPQPPSDALQLPCPRLPRPDYQQKAQMARWLAHQLDWGVVSTTSRHLGGVAFGNALSFADGPRCRPTGRLIFFLSPMDATLQDLEKCSNASLTLHEAQLPGACRGVDPESPLCAKLTVTGSLEPVPEDGLEEAAELMFPRHPEMRHWPKGHQFRLFELHITTARLLDYFGGPYDMGPDEYFAAELATVWATSMAYLTALVRLSHNDLKKQLDDVESRLDDLESRPTAQLDTWLGPYIQEWQEHCDDDAASGASDSNDNKPET</sequence>
<dbReference type="GO" id="GO:0005737">
    <property type="term" value="C:cytoplasm"/>
    <property type="evidence" value="ECO:0007669"/>
    <property type="project" value="UniProtKB-ARBA"/>
</dbReference>
<protein>
    <submittedName>
        <fullName evidence="3">Cellular repressor of E1A-stimulated family</fullName>
    </submittedName>
</protein>
<reference evidence="3 4" key="1">
    <citation type="journal article" date="2018" name="Plant J.">
        <title>Genome sequences of Chlorella sorokiniana UTEX 1602 and Micractinium conductrix SAG 241.80: implications to maltose excretion by a green alga.</title>
        <authorList>
            <person name="Arriola M.B."/>
            <person name="Velmurugan N."/>
            <person name="Zhang Y."/>
            <person name="Plunkett M.H."/>
            <person name="Hondzo H."/>
            <person name="Barney B.M."/>
        </authorList>
    </citation>
    <scope>NUCLEOTIDE SEQUENCE [LARGE SCALE GENOMIC DNA]</scope>
    <source>
        <strain evidence="4">UTEX 1602</strain>
    </source>
</reference>
<name>A0A2P6U1G7_CHLSO</name>
<feature type="signal peptide" evidence="1">
    <location>
        <begin position="1"/>
        <end position="22"/>
    </location>
</feature>
<keyword evidence="4" id="KW-1185">Reference proteome</keyword>
<dbReference type="PANTHER" id="PTHR13343:SF17">
    <property type="entry name" value="CELLULAR REPRESSOR OF E1A-STIMULATED GENES, ISOFORM A"/>
    <property type="match status" value="1"/>
</dbReference>
<dbReference type="InterPro" id="IPR012349">
    <property type="entry name" value="Split_barrel_FMN-bd"/>
</dbReference>
<comment type="caution">
    <text evidence="3">The sequence shown here is derived from an EMBL/GenBank/DDBJ whole genome shotgun (WGS) entry which is preliminary data.</text>
</comment>
<dbReference type="Pfam" id="PF13883">
    <property type="entry name" value="CREG_beta-barrel"/>
    <property type="match status" value="1"/>
</dbReference>
<dbReference type="InterPro" id="IPR055343">
    <property type="entry name" value="CREG_beta-barrel"/>
</dbReference>
<dbReference type="SUPFAM" id="SSF50475">
    <property type="entry name" value="FMN-binding split barrel"/>
    <property type="match status" value="1"/>
</dbReference>
<dbReference type="EMBL" id="LHPG02000003">
    <property type="protein sequence ID" value="PRW60161.1"/>
    <property type="molecule type" value="Genomic_DNA"/>
</dbReference>
<evidence type="ECO:0000313" key="3">
    <source>
        <dbReference type="EMBL" id="PRW60161.1"/>
    </source>
</evidence>
<gene>
    <name evidence="3" type="ORF">C2E21_1959</name>
</gene>
<organism evidence="3 4">
    <name type="scientific">Chlorella sorokiniana</name>
    <name type="common">Freshwater green alga</name>
    <dbReference type="NCBI Taxonomy" id="3076"/>
    <lineage>
        <taxon>Eukaryota</taxon>
        <taxon>Viridiplantae</taxon>
        <taxon>Chlorophyta</taxon>
        <taxon>core chlorophytes</taxon>
        <taxon>Trebouxiophyceae</taxon>
        <taxon>Chlorellales</taxon>
        <taxon>Chlorellaceae</taxon>
        <taxon>Chlorella clade</taxon>
        <taxon>Chlorella</taxon>
    </lineage>
</organism>
<evidence type="ECO:0000256" key="1">
    <source>
        <dbReference type="SAM" id="SignalP"/>
    </source>
</evidence>
<dbReference type="OrthoDB" id="46836at2759"/>
<feature type="chain" id="PRO_5015200502" evidence="1">
    <location>
        <begin position="23"/>
        <end position="285"/>
    </location>
</feature>
<feature type="domain" description="CREG-like beta-barrel" evidence="2">
    <location>
        <begin position="42"/>
        <end position="204"/>
    </location>
</feature>